<sequence length="105" mass="11359">MQTDDVHAITNPALQATGRFDTQNGEKYVAQLCKHFAHKIETHVEGGTGTAALGTGPCTMQASPDTLRITVQAATLDGLSQAKRIIDSHLARFAFREGFEAMDWA</sequence>
<dbReference type="Gene3D" id="3.30.310.50">
    <property type="entry name" value="Alpha-D-phosphohexomutase, C-terminal domain"/>
    <property type="match status" value="1"/>
</dbReference>
<dbReference type="OrthoDB" id="9806511at2"/>
<accession>A0A0P1GK40</accession>
<protein>
    <recommendedName>
        <fullName evidence="3">2,4-dihydroxyhept-2-ene-1,7-dioic acid aldolase</fullName>
    </recommendedName>
</protein>
<dbReference type="AlphaFoldDB" id="A0A0P1GK40"/>
<dbReference type="RefSeq" id="WP_058249427.1">
    <property type="nucleotide sequence ID" value="NZ_CYSE01000015.1"/>
</dbReference>
<gene>
    <name evidence="1" type="ORF">TRN7648_04074</name>
</gene>
<name>A0A0P1GK40_9RHOB</name>
<evidence type="ECO:0000313" key="2">
    <source>
        <dbReference type="Proteomes" id="UP000054935"/>
    </source>
</evidence>
<keyword evidence="2" id="KW-1185">Reference proteome</keyword>
<dbReference type="EMBL" id="CYSE01000015">
    <property type="protein sequence ID" value="CUH82532.1"/>
    <property type="molecule type" value="Genomic_DNA"/>
</dbReference>
<dbReference type="InterPro" id="IPR014543">
    <property type="entry name" value="UCP028291"/>
</dbReference>
<proteinExistence type="predicted"/>
<organism evidence="1 2">
    <name type="scientific">Tropicibacter naphthalenivorans</name>
    <dbReference type="NCBI Taxonomy" id="441103"/>
    <lineage>
        <taxon>Bacteria</taxon>
        <taxon>Pseudomonadati</taxon>
        <taxon>Pseudomonadota</taxon>
        <taxon>Alphaproteobacteria</taxon>
        <taxon>Rhodobacterales</taxon>
        <taxon>Roseobacteraceae</taxon>
        <taxon>Tropicibacter</taxon>
    </lineage>
</organism>
<reference evidence="1 2" key="1">
    <citation type="submission" date="2015-09" db="EMBL/GenBank/DDBJ databases">
        <authorList>
            <consortium name="Swine Surveillance"/>
        </authorList>
    </citation>
    <scope>NUCLEOTIDE SEQUENCE [LARGE SCALE GENOMIC DNA]</scope>
    <source>
        <strain evidence="1 2">CECT 7648</strain>
    </source>
</reference>
<evidence type="ECO:0008006" key="3">
    <source>
        <dbReference type="Google" id="ProtNLM"/>
    </source>
</evidence>
<dbReference type="Pfam" id="PF09981">
    <property type="entry name" value="DUF2218"/>
    <property type="match status" value="1"/>
</dbReference>
<dbReference type="Proteomes" id="UP000054935">
    <property type="component" value="Unassembled WGS sequence"/>
</dbReference>
<dbReference type="STRING" id="441103.TRN7648_04074"/>
<evidence type="ECO:0000313" key="1">
    <source>
        <dbReference type="EMBL" id="CUH82532.1"/>
    </source>
</evidence>